<proteinExistence type="predicted"/>
<evidence type="ECO:0000256" key="1">
    <source>
        <dbReference type="SAM" id="Phobius"/>
    </source>
</evidence>
<protein>
    <recommendedName>
        <fullName evidence="4">Type II secretion system protein J</fullName>
    </recommendedName>
</protein>
<dbReference type="RefSeq" id="WP_227705538.1">
    <property type="nucleotide sequence ID" value="NZ_CP123001.1"/>
</dbReference>
<geneLocation type="plasmid" evidence="2 3">
    <name>unnamed1</name>
</geneLocation>
<dbReference type="SUPFAM" id="SSF54523">
    <property type="entry name" value="Pili subunits"/>
    <property type="match status" value="1"/>
</dbReference>
<dbReference type="EMBL" id="CP123001">
    <property type="protein sequence ID" value="WGI72085.1"/>
    <property type="molecule type" value="Genomic_DNA"/>
</dbReference>
<keyword evidence="1" id="KW-0472">Membrane</keyword>
<name>A0ABY8MC35_9HYPH</name>
<reference evidence="2 3" key="1">
    <citation type="submission" date="2023-04" db="EMBL/GenBank/DDBJ databases">
        <title>Neorhizobium petrolearium OS53, complete genome.</title>
        <authorList>
            <person name="Yu T."/>
        </authorList>
    </citation>
    <scope>NUCLEOTIDE SEQUENCE [LARGE SCALE GENOMIC DNA]</scope>
    <source>
        <strain evidence="2 3">OS53</strain>
        <plasmid evidence="2 3">unnamed1</plasmid>
    </source>
</reference>
<evidence type="ECO:0000313" key="2">
    <source>
        <dbReference type="EMBL" id="WGI72085.1"/>
    </source>
</evidence>
<dbReference type="Proteomes" id="UP001227095">
    <property type="component" value="Plasmid unnamed1"/>
</dbReference>
<keyword evidence="2" id="KW-0614">Plasmid</keyword>
<evidence type="ECO:0000313" key="3">
    <source>
        <dbReference type="Proteomes" id="UP001227095"/>
    </source>
</evidence>
<sequence length="215" mass="23889">MMTLNAHRAIAGRRPDFQEDGFTIVEMLVALCITALLSSLLAVAILQLRPMQRATDASEADTEIGATAVYLQRLLSNARSLALIGDDPNEKLVFVAERSSMRFVSLARVESDRSSLRDIEIVTRSRDDDGIDLIQRNRPRRMPSDTPIEEFTISAGLSSVEFQFLTSPGRTTEPEWLDRWTDKEALPSAVRIKLSAGRFSDETIIERIAAIPAGK</sequence>
<keyword evidence="3" id="KW-1185">Reference proteome</keyword>
<accession>A0ABY8MC35</accession>
<organism evidence="2 3">
    <name type="scientific">Neorhizobium petrolearium</name>
    <dbReference type="NCBI Taxonomy" id="515361"/>
    <lineage>
        <taxon>Bacteria</taxon>
        <taxon>Pseudomonadati</taxon>
        <taxon>Pseudomonadota</taxon>
        <taxon>Alphaproteobacteria</taxon>
        <taxon>Hyphomicrobiales</taxon>
        <taxon>Rhizobiaceae</taxon>
        <taxon>Rhizobium/Agrobacterium group</taxon>
        <taxon>Neorhizobium</taxon>
    </lineage>
</organism>
<keyword evidence="1" id="KW-1133">Transmembrane helix</keyword>
<feature type="transmembrane region" description="Helical" evidence="1">
    <location>
        <begin position="24"/>
        <end position="46"/>
    </location>
</feature>
<evidence type="ECO:0008006" key="4">
    <source>
        <dbReference type="Google" id="ProtNLM"/>
    </source>
</evidence>
<gene>
    <name evidence="2" type="ORF">QEO92_28515</name>
</gene>
<dbReference type="InterPro" id="IPR045584">
    <property type="entry name" value="Pilin-like"/>
</dbReference>
<keyword evidence="1" id="KW-0812">Transmembrane</keyword>